<feature type="domain" description="HTH tetR-type" evidence="3">
    <location>
        <begin position="13"/>
        <end position="73"/>
    </location>
</feature>
<dbReference type="AlphaFoldDB" id="A0A4R6PW16"/>
<accession>A0A4R6PW16</accession>
<dbReference type="InterPro" id="IPR001647">
    <property type="entry name" value="HTH_TetR"/>
</dbReference>
<evidence type="ECO:0000259" key="3">
    <source>
        <dbReference type="PROSITE" id="PS50977"/>
    </source>
</evidence>
<dbReference type="PROSITE" id="PS50977">
    <property type="entry name" value="HTH_TETR_2"/>
    <property type="match status" value="1"/>
</dbReference>
<comment type="caution">
    <text evidence="4">The sequence shown here is derived from an EMBL/GenBank/DDBJ whole genome shotgun (WGS) entry which is preliminary data.</text>
</comment>
<evidence type="ECO:0000313" key="4">
    <source>
        <dbReference type="EMBL" id="TDP42553.1"/>
    </source>
</evidence>
<reference evidence="4 5" key="1">
    <citation type="submission" date="2019-03" db="EMBL/GenBank/DDBJ databases">
        <title>Genomic Encyclopedia of Type Strains, Phase IV (KMG-IV): sequencing the most valuable type-strain genomes for metagenomic binning, comparative biology and taxonomic classification.</title>
        <authorList>
            <person name="Goeker M."/>
        </authorList>
    </citation>
    <scope>NUCLEOTIDE SEQUENCE [LARGE SCALE GENOMIC DNA]</scope>
    <source>
        <strain evidence="4 5">DSM 44496</strain>
    </source>
</reference>
<proteinExistence type="predicted"/>
<dbReference type="InterPro" id="IPR009057">
    <property type="entry name" value="Homeodomain-like_sf"/>
</dbReference>
<dbReference type="EMBL" id="SNXK01000001">
    <property type="protein sequence ID" value="TDP42553.1"/>
    <property type="molecule type" value="Genomic_DNA"/>
</dbReference>
<keyword evidence="1 2" id="KW-0238">DNA-binding</keyword>
<dbReference type="RefSeq" id="WP_067485457.1">
    <property type="nucleotide sequence ID" value="NZ_SNXK01000001.1"/>
</dbReference>
<dbReference type="InterPro" id="IPR050109">
    <property type="entry name" value="HTH-type_TetR-like_transc_reg"/>
</dbReference>
<dbReference type="PROSITE" id="PS01081">
    <property type="entry name" value="HTH_TETR_1"/>
    <property type="match status" value="1"/>
</dbReference>
<dbReference type="SUPFAM" id="SSF46689">
    <property type="entry name" value="Homeodomain-like"/>
    <property type="match status" value="1"/>
</dbReference>
<dbReference type="Gene3D" id="1.10.357.10">
    <property type="entry name" value="Tetracycline Repressor, domain 2"/>
    <property type="match status" value="1"/>
</dbReference>
<dbReference type="Pfam" id="PF00440">
    <property type="entry name" value="TetR_N"/>
    <property type="match status" value="1"/>
</dbReference>
<dbReference type="GO" id="GO:0003700">
    <property type="term" value="F:DNA-binding transcription factor activity"/>
    <property type="evidence" value="ECO:0007669"/>
    <property type="project" value="TreeGrafter"/>
</dbReference>
<evidence type="ECO:0000256" key="1">
    <source>
        <dbReference type="ARBA" id="ARBA00023125"/>
    </source>
</evidence>
<dbReference type="PANTHER" id="PTHR30055">
    <property type="entry name" value="HTH-TYPE TRANSCRIPTIONAL REGULATOR RUTR"/>
    <property type="match status" value="1"/>
</dbReference>
<sequence>MTSSAGTKGVPRAEREAQLLDLAAEEIGRVGYAGLSIGTVAARADVSKPLVYTYFGSKDGLYTACVQRAGTVLGDAIDVAIDTTPTLAMAERTLAAIFTALEPRPHDWKVVFDRSHPDSGPAAEAARAARARIAAQAEQGVSAFLAHRGLTDPDDRSALVAVWTGVVAALVDWWLQHPQHSAEAMTERSQRLVASLL</sequence>
<keyword evidence="5" id="KW-1185">Reference proteome</keyword>
<feature type="DNA-binding region" description="H-T-H motif" evidence="2">
    <location>
        <begin position="36"/>
        <end position="55"/>
    </location>
</feature>
<dbReference type="PANTHER" id="PTHR30055:SF158">
    <property type="entry name" value="POSSIBLE TRANSCRIPTIONAL REGULATORY PROTEIN (PROBABLY TETR-FAMILY)"/>
    <property type="match status" value="1"/>
</dbReference>
<organism evidence="4 5">
    <name type="scientific">Nocardia ignorata</name>
    <dbReference type="NCBI Taxonomy" id="145285"/>
    <lineage>
        <taxon>Bacteria</taxon>
        <taxon>Bacillati</taxon>
        <taxon>Actinomycetota</taxon>
        <taxon>Actinomycetes</taxon>
        <taxon>Mycobacteriales</taxon>
        <taxon>Nocardiaceae</taxon>
        <taxon>Nocardia</taxon>
    </lineage>
</organism>
<dbReference type="GO" id="GO:0000976">
    <property type="term" value="F:transcription cis-regulatory region binding"/>
    <property type="evidence" value="ECO:0007669"/>
    <property type="project" value="TreeGrafter"/>
</dbReference>
<evidence type="ECO:0000313" key="5">
    <source>
        <dbReference type="Proteomes" id="UP000295087"/>
    </source>
</evidence>
<gene>
    <name evidence="4" type="ORF">DFR75_1011666</name>
</gene>
<protein>
    <submittedName>
        <fullName evidence="4">TetR family transcriptional regulator</fullName>
    </submittedName>
</protein>
<dbReference type="InterPro" id="IPR023772">
    <property type="entry name" value="DNA-bd_HTH_TetR-type_CS"/>
</dbReference>
<name>A0A4R6PW16_NOCIG</name>
<dbReference type="Proteomes" id="UP000295087">
    <property type="component" value="Unassembled WGS sequence"/>
</dbReference>
<evidence type="ECO:0000256" key="2">
    <source>
        <dbReference type="PROSITE-ProRule" id="PRU00335"/>
    </source>
</evidence>
<dbReference type="PRINTS" id="PR00455">
    <property type="entry name" value="HTHTETR"/>
</dbReference>